<keyword evidence="10" id="KW-1185">Reference proteome</keyword>
<dbReference type="InterPro" id="IPR008867">
    <property type="entry name" value="ThiG"/>
</dbReference>
<evidence type="ECO:0000256" key="6">
    <source>
        <dbReference type="ARBA" id="ARBA00023270"/>
    </source>
</evidence>
<dbReference type="SUPFAM" id="SSF110399">
    <property type="entry name" value="ThiG-like"/>
    <property type="match status" value="1"/>
</dbReference>
<dbReference type="RefSeq" id="WP_116883011.1">
    <property type="nucleotide sequence ID" value="NZ_CABMMC010000003.1"/>
</dbReference>
<evidence type="ECO:0000256" key="2">
    <source>
        <dbReference type="ARBA" id="ARBA00004948"/>
    </source>
</evidence>
<dbReference type="EMBL" id="QEKH01000005">
    <property type="protein sequence ID" value="PVY44684.1"/>
    <property type="molecule type" value="Genomic_DNA"/>
</dbReference>
<dbReference type="EC" id="2.8.1.10" evidence="3"/>
<reference evidence="9 10" key="1">
    <citation type="submission" date="2018-04" db="EMBL/GenBank/DDBJ databases">
        <title>Genomic Encyclopedia of Type Strains, Phase IV (KMG-IV): sequencing the most valuable type-strain genomes for metagenomic binning, comparative biology and taxonomic classification.</title>
        <authorList>
            <person name="Goeker M."/>
        </authorList>
    </citation>
    <scope>NUCLEOTIDE SEQUENCE [LARGE SCALE GENOMIC DNA]</scope>
    <source>
        <strain evidence="9 10">DSM 14823</strain>
    </source>
</reference>
<evidence type="ECO:0000256" key="5">
    <source>
        <dbReference type="ARBA" id="ARBA00022977"/>
    </source>
</evidence>
<sequence>MKPLIIAGREFTSRLFLGTGKFSSNAELSAAIQASGTELVTVALRRVEIGKEGQDEDILAAVPAGVKVMLNTSGARTAEDAVRIGKIARAAGYDWIKLEIHPDPNYLLPDPVETYKAAVELVAMGFTVLPYINADPVLAKRLEEAGVAAVMPLGSPIGSNRGIETEAMLRIIIEQSNLPVVVDAGLGLPSHAGHAIELGASAVLVNSAVAAAGDPAAMAGAFAAAVKASEAALTARPAAVLDRACATSPMDSFNAVV</sequence>
<dbReference type="InterPro" id="IPR013785">
    <property type="entry name" value="Aldolase_TIM"/>
</dbReference>
<comment type="function">
    <text evidence="1">Catalyzes the rearrangement of 1-deoxy-D-xylulose 5-phosphate (DXP) to produce the thiazole phosphate moiety of thiamine. Sulfur is provided by the thiocarboxylate moiety of the carrier protein ThiS. In vitro, sulfur can be provided by H(2)S.</text>
</comment>
<evidence type="ECO:0000313" key="9">
    <source>
        <dbReference type="EMBL" id="PVY44684.1"/>
    </source>
</evidence>
<evidence type="ECO:0000256" key="7">
    <source>
        <dbReference type="ARBA" id="ARBA00049897"/>
    </source>
</evidence>
<name>A0A2U1B7M3_9BACT</name>
<evidence type="ECO:0000256" key="4">
    <source>
        <dbReference type="ARBA" id="ARBA00022679"/>
    </source>
</evidence>
<evidence type="ECO:0000313" key="10">
    <source>
        <dbReference type="Proteomes" id="UP000245959"/>
    </source>
</evidence>
<feature type="domain" description="Thiazole synthase ThiG" evidence="8">
    <location>
        <begin position="6"/>
        <end position="249"/>
    </location>
</feature>
<gene>
    <name evidence="9" type="ORF">C8D82_10513</name>
</gene>
<proteinExistence type="predicted"/>
<dbReference type="InterPro" id="IPR033983">
    <property type="entry name" value="Thiazole_synthase_ThiG"/>
</dbReference>
<evidence type="ECO:0000256" key="1">
    <source>
        <dbReference type="ARBA" id="ARBA00002834"/>
    </source>
</evidence>
<dbReference type="PANTHER" id="PTHR34266">
    <property type="entry name" value="THIAZOLE SYNTHASE"/>
    <property type="match status" value="1"/>
</dbReference>
<dbReference type="GO" id="GO:1990107">
    <property type="term" value="F:thiazole synthase activity"/>
    <property type="evidence" value="ECO:0007669"/>
    <property type="project" value="UniProtKB-EC"/>
</dbReference>
<comment type="pathway">
    <text evidence="2">Cofactor biosynthesis; thiamine diphosphate biosynthesis.</text>
</comment>
<evidence type="ECO:0000259" key="8">
    <source>
        <dbReference type="Pfam" id="PF05690"/>
    </source>
</evidence>
<dbReference type="Gene3D" id="3.20.20.70">
    <property type="entry name" value="Aldolase class I"/>
    <property type="match status" value="1"/>
</dbReference>
<organism evidence="9 10">
    <name type="scientific">Victivallis vadensis</name>
    <dbReference type="NCBI Taxonomy" id="172901"/>
    <lineage>
        <taxon>Bacteria</taxon>
        <taxon>Pseudomonadati</taxon>
        <taxon>Lentisphaerota</taxon>
        <taxon>Lentisphaeria</taxon>
        <taxon>Victivallales</taxon>
        <taxon>Victivallaceae</taxon>
        <taxon>Victivallis</taxon>
    </lineage>
</organism>
<accession>A0A2U1B7M3</accession>
<keyword evidence="5" id="KW-0784">Thiamine biosynthesis</keyword>
<evidence type="ECO:0000256" key="3">
    <source>
        <dbReference type="ARBA" id="ARBA00011960"/>
    </source>
</evidence>
<keyword evidence="4" id="KW-0808">Transferase</keyword>
<dbReference type="AlphaFoldDB" id="A0A2U1B7M3"/>
<protein>
    <recommendedName>
        <fullName evidence="3">thiazole synthase</fullName>
        <ecNumber evidence="3">2.8.1.10</ecNumber>
    </recommendedName>
</protein>
<dbReference type="GeneID" id="78294334"/>
<keyword evidence="6" id="KW-0704">Schiff base</keyword>
<dbReference type="PANTHER" id="PTHR34266:SF2">
    <property type="entry name" value="THIAZOLE SYNTHASE"/>
    <property type="match status" value="1"/>
</dbReference>
<dbReference type="UniPathway" id="UPA00060"/>
<dbReference type="Proteomes" id="UP000245959">
    <property type="component" value="Unassembled WGS sequence"/>
</dbReference>
<comment type="caution">
    <text evidence="9">The sequence shown here is derived from an EMBL/GenBank/DDBJ whole genome shotgun (WGS) entry which is preliminary data.</text>
</comment>
<dbReference type="OrthoDB" id="9805935at2"/>
<dbReference type="GO" id="GO:0009229">
    <property type="term" value="P:thiamine diphosphate biosynthetic process"/>
    <property type="evidence" value="ECO:0007669"/>
    <property type="project" value="UniProtKB-UniPathway"/>
</dbReference>
<comment type="catalytic activity">
    <reaction evidence="7">
        <text>[ThiS sulfur-carrier protein]-C-terminal-Gly-aminoethanethioate + 2-iminoacetate + 1-deoxy-D-xylulose 5-phosphate = [ThiS sulfur-carrier protein]-C-terminal Gly-Gly + 2-[(2R,5Z)-2-carboxy-4-methylthiazol-5(2H)-ylidene]ethyl phosphate + 2 H2O + H(+)</text>
        <dbReference type="Rhea" id="RHEA:26297"/>
        <dbReference type="Rhea" id="RHEA-COMP:12909"/>
        <dbReference type="Rhea" id="RHEA-COMP:19908"/>
        <dbReference type="ChEBI" id="CHEBI:15377"/>
        <dbReference type="ChEBI" id="CHEBI:15378"/>
        <dbReference type="ChEBI" id="CHEBI:57792"/>
        <dbReference type="ChEBI" id="CHEBI:62899"/>
        <dbReference type="ChEBI" id="CHEBI:77846"/>
        <dbReference type="ChEBI" id="CHEBI:90778"/>
        <dbReference type="ChEBI" id="CHEBI:232372"/>
        <dbReference type="EC" id="2.8.1.10"/>
    </reaction>
</comment>
<dbReference type="Pfam" id="PF05690">
    <property type="entry name" value="ThiG"/>
    <property type="match status" value="1"/>
</dbReference>